<dbReference type="InterPro" id="IPR044607">
    <property type="entry name" value="RKD-like"/>
</dbReference>
<keyword evidence="6" id="KW-0539">Nucleus</keyword>
<dbReference type="GO" id="GO:0003700">
    <property type="term" value="F:DNA-binding transcription factor activity"/>
    <property type="evidence" value="ECO:0007669"/>
    <property type="project" value="InterPro"/>
</dbReference>
<keyword evidence="3" id="KW-0175">Coiled coil</keyword>
<keyword evidence="5" id="KW-0804">Transcription</keyword>
<keyword evidence="9" id="KW-1185">Reference proteome</keyword>
<sequence length="229" mass="26158">MSANPYSLLTAIEKPAVFQQSAMVALHYLSALEWPVFDDFNNYNFNSSFALPSKTTYTDQFLDFKDLIDDFALFDNTSSTSATLPSSNEYMLVDAKPKPVKTEIVSFELYYTHDRVTYIDGGNSSNGLPNMSTKREYGGLSDGEQQSKRISGRKRTTPLLALDEIQKLFNFPVSQAAKDMNVGLTVLRKRCRELKIMLWPHRKIKSLKALIDDVKYLYCHNVQLVRLER</sequence>
<dbReference type="OrthoDB" id="6270329at2759"/>
<dbReference type="GO" id="GO:0003677">
    <property type="term" value="F:DNA binding"/>
    <property type="evidence" value="ECO:0007669"/>
    <property type="project" value="UniProtKB-KW"/>
</dbReference>
<dbReference type="InterPro" id="IPR003035">
    <property type="entry name" value="RWP-RK_dom"/>
</dbReference>
<accession>A0A1R3I387</accession>
<evidence type="ECO:0000313" key="8">
    <source>
        <dbReference type="EMBL" id="OMO77044.1"/>
    </source>
</evidence>
<reference evidence="9" key="1">
    <citation type="submission" date="2013-09" db="EMBL/GenBank/DDBJ databases">
        <title>Corchorus olitorius genome sequencing.</title>
        <authorList>
            <person name="Alam M."/>
            <person name="Haque M.S."/>
            <person name="Islam M.S."/>
            <person name="Emdad E.M."/>
            <person name="Islam M.M."/>
            <person name="Ahmed B."/>
            <person name="Halim A."/>
            <person name="Hossen Q.M.M."/>
            <person name="Hossain M.Z."/>
            <person name="Ahmed R."/>
            <person name="Khan M.M."/>
            <person name="Islam R."/>
            <person name="Rashid M.M."/>
            <person name="Khan S.A."/>
            <person name="Rahman M.S."/>
            <person name="Alam M."/>
            <person name="Yahiya A.S."/>
            <person name="Khan M.S."/>
            <person name="Azam M.S."/>
            <person name="Haque T."/>
            <person name="Lashkar M.Z.H."/>
            <person name="Akhand A.I."/>
            <person name="Morshed G."/>
            <person name="Roy S."/>
            <person name="Uddin K.S."/>
            <person name="Rabeya T."/>
            <person name="Hossain A.S."/>
            <person name="Chowdhury A."/>
            <person name="Snigdha A.R."/>
            <person name="Mortoza M.S."/>
            <person name="Matin S.A."/>
            <person name="Hoque S.M.E."/>
            <person name="Islam M.K."/>
            <person name="Roy D.K."/>
            <person name="Haider R."/>
            <person name="Moosa M.M."/>
            <person name="Elias S.M."/>
            <person name="Hasan A.M."/>
            <person name="Jahan S."/>
            <person name="Shafiuddin M."/>
            <person name="Mahmood N."/>
            <person name="Shommy N.S."/>
        </authorList>
    </citation>
    <scope>NUCLEOTIDE SEQUENCE [LARGE SCALE GENOMIC DNA]</scope>
    <source>
        <strain evidence="9">cv. O-4</strain>
    </source>
</reference>
<dbReference type="PANTHER" id="PTHR46373">
    <property type="entry name" value="PROTEIN RKD4"/>
    <property type="match status" value="1"/>
</dbReference>
<keyword evidence="2" id="KW-0805">Transcription regulation</keyword>
<evidence type="ECO:0000256" key="1">
    <source>
        <dbReference type="ARBA" id="ARBA00004049"/>
    </source>
</evidence>
<evidence type="ECO:0000256" key="5">
    <source>
        <dbReference type="ARBA" id="ARBA00023163"/>
    </source>
</evidence>
<evidence type="ECO:0000313" key="9">
    <source>
        <dbReference type="Proteomes" id="UP000187203"/>
    </source>
</evidence>
<dbReference type="PROSITE" id="PS51519">
    <property type="entry name" value="RWP_RK"/>
    <property type="match status" value="1"/>
</dbReference>
<feature type="domain" description="RWP-RK" evidence="7">
    <location>
        <begin position="146"/>
        <end position="228"/>
    </location>
</feature>
<keyword evidence="4" id="KW-0238">DNA-binding</keyword>
<comment type="caution">
    <text evidence="8">The sequence shown here is derived from an EMBL/GenBank/DDBJ whole genome shotgun (WGS) entry which is preliminary data.</text>
</comment>
<dbReference type="EMBL" id="AWUE01019019">
    <property type="protein sequence ID" value="OMO77044.1"/>
    <property type="molecule type" value="Genomic_DNA"/>
</dbReference>
<dbReference type="Proteomes" id="UP000187203">
    <property type="component" value="Unassembled WGS sequence"/>
</dbReference>
<gene>
    <name evidence="8" type="ORF">COLO4_25381</name>
</gene>
<evidence type="ECO:0000256" key="3">
    <source>
        <dbReference type="ARBA" id="ARBA00023054"/>
    </source>
</evidence>
<evidence type="ECO:0000256" key="4">
    <source>
        <dbReference type="ARBA" id="ARBA00023125"/>
    </source>
</evidence>
<proteinExistence type="predicted"/>
<comment type="function">
    <text evidence="1">Putative transcription factor.</text>
</comment>
<name>A0A1R3I387_9ROSI</name>
<dbReference type="AlphaFoldDB" id="A0A1R3I387"/>
<dbReference type="PANTHER" id="PTHR46373:SF2">
    <property type="entry name" value="RWP-RK DOMAIN-CONTAINING PROTEIN"/>
    <property type="match status" value="1"/>
</dbReference>
<evidence type="ECO:0000256" key="2">
    <source>
        <dbReference type="ARBA" id="ARBA00023015"/>
    </source>
</evidence>
<dbReference type="Pfam" id="PF02042">
    <property type="entry name" value="RWP-RK"/>
    <property type="match status" value="1"/>
</dbReference>
<dbReference type="STRING" id="93759.A0A1R3I387"/>
<evidence type="ECO:0000259" key="7">
    <source>
        <dbReference type="PROSITE" id="PS51519"/>
    </source>
</evidence>
<evidence type="ECO:0000256" key="6">
    <source>
        <dbReference type="ARBA" id="ARBA00023242"/>
    </source>
</evidence>
<protein>
    <recommendedName>
        <fullName evidence="7">RWP-RK domain-containing protein</fullName>
    </recommendedName>
</protein>
<organism evidence="8 9">
    <name type="scientific">Corchorus olitorius</name>
    <dbReference type="NCBI Taxonomy" id="93759"/>
    <lineage>
        <taxon>Eukaryota</taxon>
        <taxon>Viridiplantae</taxon>
        <taxon>Streptophyta</taxon>
        <taxon>Embryophyta</taxon>
        <taxon>Tracheophyta</taxon>
        <taxon>Spermatophyta</taxon>
        <taxon>Magnoliopsida</taxon>
        <taxon>eudicotyledons</taxon>
        <taxon>Gunneridae</taxon>
        <taxon>Pentapetalae</taxon>
        <taxon>rosids</taxon>
        <taxon>malvids</taxon>
        <taxon>Malvales</taxon>
        <taxon>Malvaceae</taxon>
        <taxon>Grewioideae</taxon>
        <taxon>Apeibeae</taxon>
        <taxon>Corchorus</taxon>
    </lineage>
</organism>